<dbReference type="Gene3D" id="3.40.50.1820">
    <property type="entry name" value="alpha/beta hydrolase"/>
    <property type="match status" value="1"/>
</dbReference>
<dbReference type="GO" id="GO:0005506">
    <property type="term" value="F:iron ion binding"/>
    <property type="evidence" value="ECO:0007669"/>
    <property type="project" value="InterPro"/>
</dbReference>
<dbReference type="EMBL" id="CP049838">
    <property type="protein sequence ID" value="QJS99499.1"/>
    <property type="molecule type" value="Genomic_DNA"/>
</dbReference>
<dbReference type="InterPro" id="IPR021764">
    <property type="entry name" value="Enterochelin_esterase_N"/>
</dbReference>
<dbReference type="GO" id="GO:0005975">
    <property type="term" value="P:carbohydrate metabolic process"/>
    <property type="evidence" value="ECO:0007669"/>
    <property type="project" value="UniProtKB-ARBA"/>
</dbReference>
<organism evidence="7 8">
    <name type="scientific">Streptomyces asoensis</name>
    <dbReference type="NCBI Taxonomy" id="249586"/>
    <lineage>
        <taxon>Bacteria</taxon>
        <taxon>Bacillati</taxon>
        <taxon>Actinomycetota</taxon>
        <taxon>Actinomycetes</taxon>
        <taxon>Kitasatosporales</taxon>
        <taxon>Streptomycetaceae</taxon>
        <taxon>Streptomyces</taxon>
    </lineage>
</organism>
<dbReference type="EC" id="3.1.1.-" evidence="7"/>
<dbReference type="PANTHER" id="PTHR48098">
    <property type="entry name" value="ENTEROCHELIN ESTERASE-RELATED"/>
    <property type="match status" value="1"/>
</dbReference>
<sequence>MIAGPPPALHPAAAPVCTHDSVRPARVTGPRVARLLEDLEGLEPADAVRRTALTAAFWSEAERLGTPLVEELDGWPAHRAVTFLWRGHRTTRQVLLHANRIVDRDRLADSLLEHVPGTDVWHLGLRLRADHRGSYRMAADVSAKEPPTDPGLLQQRLRSLSVHAAADPLNRRRVPTRWNGADGSVFALPDAPPRPWAERPGGGPKGRVERHRVSAPALGGDRDTWVYLPPGHDGGDRPPLPVLVLCDGDMWFGRLGLGHTLDALVADGTLPPLAVLAPDAVDRDTRRRELGAREPFVTFLADELLPWAAGRWPLTTDPTRTVVAGQSLGAVTALHAAYRRPERFGNVLAQSTSLWWRPGLPPPRGPKPRVFGVPWLVSRYAASGPRSVAVHLDVGLHEGPMVDHSRALYRALRRAGHRVSYAEYNGGHDYACWHGALADGLARLLGA</sequence>
<dbReference type="SUPFAM" id="SSF53474">
    <property type="entry name" value="alpha/beta-Hydrolases"/>
    <property type="match status" value="1"/>
</dbReference>
<name>A0A6M4WFZ5_9ACTN</name>
<evidence type="ECO:0000256" key="3">
    <source>
        <dbReference type="ARBA" id="ARBA00022801"/>
    </source>
</evidence>
<dbReference type="Pfam" id="PF00756">
    <property type="entry name" value="Esterase"/>
    <property type="match status" value="1"/>
</dbReference>
<evidence type="ECO:0000313" key="7">
    <source>
        <dbReference type="EMBL" id="QJS99499.1"/>
    </source>
</evidence>
<keyword evidence="3 7" id="KW-0378">Hydrolase</keyword>
<feature type="domain" description="Enterochelin esterase N-terminal" evidence="6">
    <location>
        <begin position="80"/>
        <end position="196"/>
    </location>
</feature>
<evidence type="ECO:0000256" key="1">
    <source>
        <dbReference type="ARBA" id="ARBA00004496"/>
    </source>
</evidence>
<dbReference type="NCBIfam" id="NF007758">
    <property type="entry name" value="PRK10439.1"/>
    <property type="match status" value="1"/>
</dbReference>
<dbReference type="Pfam" id="PF11806">
    <property type="entry name" value="Enterochelin_N"/>
    <property type="match status" value="1"/>
</dbReference>
<dbReference type="InterPro" id="IPR014756">
    <property type="entry name" value="Ig_E-set"/>
</dbReference>
<evidence type="ECO:0000256" key="2">
    <source>
        <dbReference type="ARBA" id="ARBA00022490"/>
    </source>
</evidence>
<dbReference type="InterPro" id="IPR050583">
    <property type="entry name" value="Mycobacterial_A85_antigen"/>
</dbReference>
<dbReference type="Gene3D" id="2.60.40.10">
    <property type="entry name" value="Immunoglobulins"/>
    <property type="match status" value="1"/>
</dbReference>
<proteinExistence type="inferred from homology"/>
<keyword evidence="2" id="KW-0963">Cytoplasm</keyword>
<accession>A0A6M4WFZ5</accession>
<comment type="similarity">
    <text evidence="4">Belongs to the Fes family.</text>
</comment>
<dbReference type="AlphaFoldDB" id="A0A6M4WFZ5"/>
<dbReference type="SUPFAM" id="SSF81296">
    <property type="entry name" value="E set domains"/>
    <property type="match status" value="1"/>
</dbReference>
<evidence type="ECO:0000256" key="5">
    <source>
        <dbReference type="SAM" id="MobiDB-lite"/>
    </source>
</evidence>
<dbReference type="GO" id="GO:0005737">
    <property type="term" value="C:cytoplasm"/>
    <property type="evidence" value="ECO:0007669"/>
    <property type="project" value="UniProtKB-SubCell"/>
</dbReference>
<comment type="subcellular location">
    <subcellularLocation>
        <location evidence="1">Cytoplasm</location>
    </subcellularLocation>
</comment>
<evidence type="ECO:0000256" key="4">
    <source>
        <dbReference type="ARBA" id="ARBA00024201"/>
    </source>
</evidence>
<keyword evidence="8" id="KW-1185">Reference proteome</keyword>
<dbReference type="GO" id="GO:0006826">
    <property type="term" value="P:iron ion transport"/>
    <property type="evidence" value="ECO:0007669"/>
    <property type="project" value="InterPro"/>
</dbReference>
<protein>
    <submittedName>
        <fullName evidence="7">Enterochelin esterase</fullName>
        <ecNumber evidence="7">3.1.1.-</ecNumber>
    </submittedName>
</protein>
<dbReference type="InterPro" id="IPR029058">
    <property type="entry name" value="AB_hydrolase_fold"/>
</dbReference>
<dbReference type="RefSeq" id="WP_171395153.1">
    <property type="nucleotide sequence ID" value="NZ_CP049838.1"/>
</dbReference>
<dbReference type="PANTHER" id="PTHR48098:SF3">
    <property type="entry name" value="IRON(III) ENTEROBACTIN ESTERASE"/>
    <property type="match status" value="1"/>
</dbReference>
<dbReference type="GO" id="GO:0008849">
    <property type="term" value="F:enterochelin esterase activity"/>
    <property type="evidence" value="ECO:0007669"/>
    <property type="project" value="InterPro"/>
</dbReference>
<dbReference type="InterPro" id="IPR000801">
    <property type="entry name" value="Esterase-like"/>
</dbReference>
<dbReference type="Proteomes" id="UP000502665">
    <property type="component" value="Chromosome"/>
</dbReference>
<gene>
    <name evidence="7" type="primary">fes</name>
    <name evidence="7" type="ORF">G9272_03590</name>
</gene>
<feature type="region of interest" description="Disordered" evidence="5">
    <location>
        <begin position="183"/>
        <end position="209"/>
    </location>
</feature>
<evidence type="ECO:0000259" key="6">
    <source>
        <dbReference type="Pfam" id="PF11806"/>
    </source>
</evidence>
<reference evidence="7" key="1">
    <citation type="submission" date="2020-03" db="EMBL/GenBank/DDBJ databases">
        <title>Molecular networking-based the target discovery of potent antiproliferative macrolactams: 5/6/7/16 polycyclic ansamycins and glycosylated trienomycin from Streptomyces cacaoi subsp. asoensis.</title>
        <authorList>
            <person name="Liu L.-L."/>
        </authorList>
    </citation>
    <scope>NUCLEOTIDE SEQUENCE [LARGE SCALE GENOMIC DNA]</scope>
    <source>
        <strain evidence="7">H2S5</strain>
    </source>
</reference>
<dbReference type="InterPro" id="IPR013783">
    <property type="entry name" value="Ig-like_fold"/>
</dbReference>
<evidence type="ECO:0000313" key="8">
    <source>
        <dbReference type="Proteomes" id="UP000502665"/>
    </source>
</evidence>